<reference evidence="2" key="1">
    <citation type="journal article" date="2022" name="Int. J. Syst. Evol. Microbiol.">
        <title>A novel species of lactic acid bacteria, Ligilactobacillus pabuli sp. nov., isolated from alfalfa silage.</title>
        <authorList>
            <person name="Tohno M."/>
            <person name="Tanizawa Y."/>
            <person name="Sawada H."/>
            <person name="Sakamoto M."/>
            <person name="Ohkuma M."/>
            <person name="Kobayashi H."/>
        </authorList>
    </citation>
    <scope>NUCLEOTIDE SEQUENCE</scope>
    <source>
        <strain evidence="2">AF129</strain>
    </source>
</reference>
<evidence type="ECO:0000259" key="1">
    <source>
        <dbReference type="PROSITE" id="PS50965"/>
    </source>
</evidence>
<sequence length="330" mass="39715">MRKKSPELQYLETLQTRTELSYQEKQQLESDRKGFSGELTIDRLTREIVPERTLMLDDLNLLADGQRVQLDKLIQIGNKLYLIDMKDYHGQYSFRGRTWYHNGKPLTHSIFSQIERAHDILARIFAEHHLTIAIVKVIVFTDPSAVIEIEDQSGIIVKYLWEYCEWLQKLCPAVQGTSLRQTRIPWQKVLQKYFVAPYRPETDFALDSRQLWQGIICPRCNNFWWQQEHYALQCKTCDYREAKETAYIRTICDYGVLYFRHNLQVSQLMEFFGEGYSKQYLRKRLAKYFVPMDLKSLQYSYQNRGEKFEYWFASEQQHFNHLKRRINWKK</sequence>
<comment type="caution">
    <text evidence="2">The sequence shown here is derived from an EMBL/GenBank/DDBJ whole genome shotgun (WGS) entry which is preliminary data.</text>
</comment>
<dbReference type="Proteomes" id="UP001055149">
    <property type="component" value="Unassembled WGS sequence"/>
</dbReference>
<organism evidence="2 3">
    <name type="scientific">Ligilactobacillus pabuli</name>
    <dbReference type="NCBI Taxonomy" id="2886039"/>
    <lineage>
        <taxon>Bacteria</taxon>
        <taxon>Bacillati</taxon>
        <taxon>Bacillota</taxon>
        <taxon>Bacilli</taxon>
        <taxon>Lactobacillales</taxon>
        <taxon>Lactobacillaceae</taxon>
        <taxon>Ligilactobacillus</taxon>
    </lineage>
</organism>
<accession>A0ABQ5JGP9</accession>
<gene>
    <name evidence="2" type="ORF">LPAF129_09350</name>
</gene>
<protein>
    <recommendedName>
        <fullName evidence="1">NERD domain-containing protein</fullName>
    </recommendedName>
</protein>
<dbReference type="RefSeq" id="WP_244055009.1">
    <property type="nucleotide sequence ID" value="NZ_BQXH01000007.1"/>
</dbReference>
<evidence type="ECO:0000313" key="2">
    <source>
        <dbReference type="EMBL" id="GKS81249.1"/>
    </source>
</evidence>
<dbReference type="Pfam" id="PF08378">
    <property type="entry name" value="NERD"/>
    <property type="match status" value="1"/>
</dbReference>
<proteinExistence type="predicted"/>
<name>A0ABQ5JGP9_9LACO</name>
<dbReference type="InterPro" id="IPR011528">
    <property type="entry name" value="NERD"/>
</dbReference>
<feature type="domain" description="NERD" evidence="1">
    <location>
        <begin position="33"/>
        <end position="147"/>
    </location>
</feature>
<keyword evidence="3" id="KW-1185">Reference proteome</keyword>
<evidence type="ECO:0000313" key="3">
    <source>
        <dbReference type="Proteomes" id="UP001055149"/>
    </source>
</evidence>
<dbReference type="PROSITE" id="PS50965">
    <property type="entry name" value="NERD"/>
    <property type="match status" value="1"/>
</dbReference>
<dbReference type="EMBL" id="BQXH01000007">
    <property type="protein sequence ID" value="GKS81249.1"/>
    <property type="molecule type" value="Genomic_DNA"/>
</dbReference>